<comment type="similarity">
    <text evidence="1">Belongs to the peptidase S45 family.</text>
</comment>
<protein>
    <submittedName>
        <fullName evidence="6">Penicillin acylase family protein</fullName>
    </submittedName>
</protein>
<keyword evidence="2" id="KW-0378">Hydrolase</keyword>
<dbReference type="Gene3D" id="2.30.120.10">
    <property type="match status" value="1"/>
</dbReference>
<feature type="binding site" evidence="5">
    <location>
        <position position="190"/>
    </location>
    <ligand>
        <name>Ca(2+)</name>
        <dbReference type="ChEBI" id="CHEBI:29108"/>
    </ligand>
</feature>
<dbReference type="PANTHER" id="PTHR34218">
    <property type="entry name" value="PEPTIDASE S45 PENICILLIN AMIDASE"/>
    <property type="match status" value="1"/>
</dbReference>
<proteinExistence type="inferred from homology"/>
<name>A0AA95SRV2_9BURK</name>
<dbReference type="AlphaFoldDB" id="A0AA95SRV2"/>
<dbReference type="GO" id="GO:0046872">
    <property type="term" value="F:metal ion binding"/>
    <property type="evidence" value="ECO:0007669"/>
    <property type="project" value="UniProtKB-KW"/>
</dbReference>
<keyword evidence="3" id="KW-0865">Zymogen</keyword>
<feature type="binding site" evidence="5">
    <location>
        <position position="329"/>
    </location>
    <ligand>
        <name>Ca(2+)</name>
        <dbReference type="ChEBI" id="CHEBI:29108"/>
    </ligand>
</feature>
<evidence type="ECO:0000256" key="3">
    <source>
        <dbReference type="ARBA" id="ARBA00023145"/>
    </source>
</evidence>
<feature type="binding site" evidence="5">
    <location>
        <position position="326"/>
    </location>
    <ligand>
        <name>Ca(2+)</name>
        <dbReference type="ChEBI" id="CHEBI:29108"/>
    </ligand>
</feature>
<dbReference type="GO" id="GO:0017000">
    <property type="term" value="P:antibiotic biosynthetic process"/>
    <property type="evidence" value="ECO:0007669"/>
    <property type="project" value="InterPro"/>
</dbReference>
<feature type="binding site" evidence="5">
    <location>
        <position position="462"/>
    </location>
    <ligand>
        <name>Ca(2+)</name>
        <dbReference type="ChEBI" id="CHEBI:29108"/>
    </ligand>
</feature>
<dbReference type="Proteomes" id="UP001177769">
    <property type="component" value="Chromosome"/>
</dbReference>
<dbReference type="Gene3D" id="1.10.439.10">
    <property type="entry name" value="Penicillin Amidohydrolase, domain 1"/>
    <property type="match status" value="1"/>
</dbReference>
<dbReference type="InterPro" id="IPR043147">
    <property type="entry name" value="Penicillin_amidase_A-knob"/>
</dbReference>
<accession>A0AA95SRV2</accession>
<dbReference type="RefSeq" id="WP_285234806.1">
    <property type="nucleotide sequence ID" value="NZ_CP116346.1"/>
</dbReference>
<dbReference type="Gene3D" id="3.60.20.10">
    <property type="entry name" value="Glutamine Phosphoribosylpyrophosphate, subunit 1, domain 1"/>
    <property type="match status" value="1"/>
</dbReference>
<gene>
    <name evidence="6" type="ORF">PFX98_08720</name>
</gene>
<dbReference type="InterPro" id="IPR014395">
    <property type="entry name" value="Pen/GL7ACA/AHL_acylase"/>
</dbReference>
<dbReference type="Pfam" id="PF01804">
    <property type="entry name" value="Penicil_amidase"/>
    <property type="match status" value="1"/>
</dbReference>
<dbReference type="InterPro" id="IPR002692">
    <property type="entry name" value="S45"/>
</dbReference>
<dbReference type="GO" id="GO:0016811">
    <property type="term" value="F:hydrolase activity, acting on carbon-nitrogen (but not peptide) bonds, in linear amides"/>
    <property type="evidence" value="ECO:0007669"/>
    <property type="project" value="InterPro"/>
</dbReference>
<dbReference type="PANTHER" id="PTHR34218:SF5">
    <property type="entry name" value="PENICILLIN ACYLASE FAMILY PROTEIN"/>
    <property type="match status" value="1"/>
</dbReference>
<evidence type="ECO:0000313" key="6">
    <source>
        <dbReference type="EMBL" id="WIT13686.1"/>
    </source>
</evidence>
<reference evidence="6" key="1">
    <citation type="submission" date="2023-01" db="EMBL/GenBank/DDBJ databases">
        <title>Whole genome sequence of Paucibacter sp. S2-9 isolated from pond sediment.</title>
        <authorList>
            <person name="Jung J.Y."/>
        </authorList>
    </citation>
    <scope>NUCLEOTIDE SEQUENCE</scope>
    <source>
        <strain evidence="6">S2-9</strain>
    </source>
</reference>
<organism evidence="6 7">
    <name type="scientific">Paucibacter sediminis</name>
    <dbReference type="NCBI Taxonomy" id="3019553"/>
    <lineage>
        <taxon>Bacteria</taxon>
        <taxon>Pseudomonadati</taxon>
        <taxon>Pseudomonadota</taxon>
        <taxon>Betaproteobacteria</taxon>
        <taxon>Burkholderiales</taxon>
        <taxon>Sphaerotilaceae</taxon>
        <taxon>Roseateles</taxon>
    </lineage>
</organism>
<dbReference type="InterPro" id="IPR023343">
    <property type="entry name" value="Penicillin_amidase_dom1"/>
</dbReference>
<dbReference type="CDD" id="cd03747">
    <property type="entry name" value="Ntn_PGA_like"/>
    <property type="match status" value="1"/>
</dbReference>
<dbReference type="InterPro" id="IPR029055">
    <property type="entry name" value="Ntn_hydrolases_N"/>
</dbReference>
<keyword evidence="5" id="KW-0479">Metal-binding</keyword>
<evidence type="ECO:0000313" key="7">
    <source>
        <dbReference type="Proteomes" id="UP001177769"/>
    </source>
</evidence>
<sequence length="800" mass="87988">MRSRLLKIAAILLALVAALAGVLGWHLGGKQPQRSGTLELSGLQAPVQVRWDEVGVPHISAANEPDLYRSLGYLHAQDRLFQMEMVRRLARGELAEILGPKLVETDRLFRTLGIRAHADAYAARVQAAPPTPAMRALQAYLEGVNQYQATRPAPLEFEILGIPKRPFTMADTVSVAGYLAYSFAAAFRTEPALTYVRDQLGPDYLKVFELDWRPEGAVRTALGLKGGDWQDLTRLALNSQRALELAGVPQFEGSNAWALSGSRTRSGKPLLAGDPHIAFSVPAVWWEAHLQAPGFELYGHHQALNPMALLGHNRQFGWSLTMFQNDDLDLIVEKPNPDKPGEVWFQGRWVALQEREEIITVKGAAPVTLKLRRSPHGPIVNDAVPGATGSRPVAMWWAFLETENPVLEAFYALNRANSLGRARAAASQIHAPGLNVVWANADGDIGWWAAARLPKRPAGVNPSFMLDGASAESDKLGFEDFSANPQEENPARGYVVSANHQPAGALQVPGYYNLWDRAQRLDEQLRPEGQSWDMARAQALQLDVQSGFAQRLLQPLLPALRAAAAGNEQERALVERLAAWPGRHELGLNEPVLFHQFLYELTREAMADEMGEAMFDNLRRTRALDHALPRLAADAASPWWDKRGTPAVETREQIVALAWKAAIAHLRQTLGADPASWTWGRAHTLTHGHPLGLQKPLDRIFNVGPLPAPGGHELPNNMAQRLGPAPWAVVYGPSTRRVIDFARAGEAVGSNPVGQSGVWGDRHYEDQARSHVQGGYRLQVLNEPDVLAHTRSTLTLKPVD</sequence>
<comment type="cofactor">
    <cofactor evidence="5">
        <name>Ca(2+)</name>
        <dbReference type="ChEBI" id="CHEBI:29108"/>
    </cofactor>
    <text evidence="5">Binds 1 Ca(2+) ion per dimer.</text>
</comment>
<evidence type="ECO:0000256" key="5">
    <source>
        <dbReference type="PIRSR" id="PIRSR001227-2"/>
    </source>
</evidence>
<dbReference type="Gene3D" id="1.10.1400.10">
    <property type="match status" value="1"/>
</dbReference>
<dbReference type="PIRSF" id="PIRSF001227">
    <property type="entry name" value="Pen_acylase"/>
    <property type="match status" value="1"/>
</dbReference>
<dbReference type="SUPFAM" id="SSF56235">
    <property type="entry name" value="N-terminal nucleophile aminohydrolases (Ntn hydrolases)"/>
    <property type="match status" value="1"/>
</dbReference>
<keyword evidence="5" id="KW-0106">Calcium</keyword>
<dbReference type="KEGG" id="pais:PFX98_08720"/>
<keyword evidence="7" id="KW-1185">Reference proteome</keyword>
<evidence type="ECO:0000256" key="2">
    <source>
        <dbReference type="ARBA" id="ARBA00022801"/>
    </source>
</evidence>
<dbReference type="EMBL" id="CP116346">
    <property type="protein sequence ID" value="WIT13686.1"/>
    <property type="molecule type" value="Genomic_DNA"/>
</dbReference>
<dbReference type="InterPro" id="IPR043146">
    <property type="entry name" value="Penicillin_amidase_N_B-knob"/>
</dbReference>
<evidence type="ECO:0000256" key="1">
    <source>
        <dbReference type="ARBA" id="ARBA00006586"/>
    </source>
</evidence>
<evidence type="ECO:0000256" key="4">
    <source>
        <dbReference type="PIRSR" id="PIRSR001227-1"/>
    </source>
</evidence>
<feature type="active site" description="Nucleophile" evidence="4">
    <location>
        <position position="254"/>
    </location>
</feature>